<organism evidence="3 4">
    <name type="scientific">Volvox africanus</name>
    <dbReference type="NCBI Taxonomy" id="51714"/>
    <lineage>
        <taxon>Eukaryota</taxon>
        <taxon>Viridiplantae</taxon>
        <taxon>Chlorophyta</taxon>
        <taxon>core chlorophytes</taxon>
        <taxon>Chlorophyceae</taxon>
        <taxon>CS clade</taxon>
        <taxon>Chlamydomonadales</taxon>
        <taxon>Volvocaceae</taxon>
        <taxon>Volvox</taxon>
    </lineage>
</organism>
<name>A0A8J4B876_9CHLO</name>
<keyword evidence="4" id="KW-1185">Reference proteome</keyword>
<dbReference type="Proteomes" id="UP000747399">
    <property type="component" value="Unassembled WGS sequence"/>
</dbReference>
<sequence>ENPPQRRPAPASSTMLRRRALIVNLLTVLQMQLRTCAAGPQQLYVVRLALQDLDPDVQMQPLDSTGSAASVCEDISRDDCVVGVSGLGRYADWLAAALTLYGTAGGGAAARTTGAADVVALLPSVVLGQTYRTWVPDISPQVAVVLHDACTAIAVARVGATNINTSSNSSLSTATGAAVHHISQRCMARLHFPLGCDVVGGLPHHVPYCGDAASGGAGWRCRRPSRRVIASHVRHSPSSLLLARQYPDMRNLPVLPSLPSPAPPSPPLLPGQSAVQSPLVDFGRDRSPSSTPGTLVRHLVSHLVPTAGNFPGATNIGLSGGFNTTKGSAADHASAYGNETLDGRHRSGPPPPQRPSPPTQELLLPPGSQPRTLLLRGAAIVALVSELVSYCPPDSLRPEELWVLHVADRDAGLSRELHAAAAEDIQPHGTVPSSSKSYSTGRLTAASVLEAWDAWMKVACDAQLAADVSLWIRDPPQLSDLDSARQHCAAHRSNPAPPLISIPINAPPATPRPSLPPICRLELLVRQGCYGPVQSLLALMWQGDWFRGDVASMARFSAEELLHVMCVIVHLKEMEELAEADLGWLSSDAAAQQVLQLLAAPSLEEVLSSPAVRWALRPIGPYAPSDLAQEKRIRSQKLLDAAVGLDEYFDRAQQALQYVAEVGQSGLLSSGRLDPYRPLRSQGESVAAFLGTQWLADAKGRIDTDGGDSRAKQEEQDAQRRQQIRAGGLEEGVSIGGLRARRPQDAVKKWEGLLGVTGVRRLRSALQGMGYDPDKWMSRRR</sequence>
<protein>
    <submittedName>
        <fullName evidence="3">Uncharacterized protein</fullName>
    </submittedName>
</protein>
<dbReference type="AlphaFoldDB" id="A0A8J4B876"/>
<evidence type="ECO:0000313" key="3">
    <source>
        <dbReference type="EMBL" id="GIL55564.1"/>
    </source>
</evidence>
<gene>
    <name evidence="3" type="ORF">Vafri_11020</name>
</gene>
<keyword evidence="2" id="KW-0732">Signal</keyword>
<evidence type="ECO:0000256" key="1">
    <source>
        <dbReference type="SAM" id="MobiDB-lite"/>
    </source>
</evidence>
<feature type="region of interest" description="Disordered" evidence="1">
    <location>
        <begin position="338"/>
        <end position="368"/>
    </location>
</feature>
<feature type="region of interest" description="Disordered" evidence="1">
    <location>
        <begin position="255"/>
        <end position="274"/>
    </location>
</feature>
<comment type="caution">
    <text evidence="3">The sequence shown here is derived from an EMBL/GenBank/DDBJ whole genome shotgun (WGS) entry which is preliminary data.</text>
</comment>
<accession>A0A8J4B876</accession>
<feature type="signal peptide" evidence="2">
    <location>
        <begin position="1"/>
        <end position="38"/>
    </location>
</feature>
<reference evidence="3" key="1">
    <citation type="journal article" date="2021" name="Proc. Natl. Acad. Sci. U.S.A.">
        <title>Three genomes in the algal genus Volvox reveal the fate of a haploid sex-determining region after a transition to homothallism.</title>
        <authorList>
            <person name="Yamamoto K."/>
            <person name="Hamaji T."/>
            <person name="Kawai-Toyooka H."/>
            <person name="Matsuzaki R."/>
            <person name="Takahashi F."/>
            <person name="Nishimura Y."/>
            <person name="Kawachi M."/>
            <person name="Noguchi H."/>
            <person name="Minakuchi Y."/>
            <person name="Umen J.G."/>
            <person name="Toyoda A."/>
            <person name="Nozaki H."/>
        </authorList>
    </citation>
    <scope>NUCLEOTIDE SEQUENCE</scope>
    <source>
        <strain evidence="3">NIES-3780</strain>
    </source>
</reference>
<feature type="chain" id="PRO_5035224771" evidence="2">
    <location>
        <begin position="39"/>
        <end position="781"/>
    </location>
</feature>
<feature type="non-terminal residue" evidence="3">
    <location>
        <position position="781"/>
    </location>
</feature>
<evidence type="ECO:0000313" key="4">
    <source>
        <dbReference type="Proteomes" id="UP000747399"/>
    </source>
</evidence>
<feature type="compositionally biased region" description="Pro residues" evidence="1">
    <location>
        <begin position="348"/>
        <end position="358"/>
    </location>
</feature>
<proteinExistence type="predicted"/>
<feature type="region of interest" description="Disordered" evidence="1">
    <location>
        <begin position="701"/>
        <end position="726"/>
    </location>
</feature>
<evidence type="ECO:0000256" key="2">
    <source>
        <dbReference type="SAM" id="SignalP"/>
    </source>
</evidence>
<feature type="compositionally biased region" description="Pro residues" evidence="1">
    <location>
        <begin position="256"/>
        <end position="269"/>
    </location>
</feature>
<dbReference type="EMBL" id="BNCO01000021">
    <property type="protein sequence ID" value="GIL55564.1"/>
    <property type="molecule type" value="Genomic_DNA"/>
</dbReference>
<feature type="compositionally biased region" description="Basic and acidic residues" evidence="1">
    <location>
        <begin position="701"/>
        <end position="720"/>
    </location>
</feature>